<keyword evidence="1" id="KW-0812">Transmembrane</keyword>
<evidence type="ECO:0000256" key="1">
    <source>
        <dbReference type="SAM" id="Phobius"/>
    </source>
</evidence>
<evidence type="ECO:0000313" key="4">
    <source>
        <dbReference type="Proteomes" id="UP000297025"/>
    </source>
</evidence>
<dbReference type="Pfam" id="PF01145">
    <property type="entry name" value="Band_7"/>
    <property type="match status" value="1"/>
</dbReference>
<protein>
    <recommendedName>
        <fullName evidence="2">Band 7 domain-containing protein</fullName>
    </recommendedName>
</protein>
<dbReference type="AlphaFoldDB" id="A0A4P7UAS1"/>
<dbReference type="Proteomes" id="UP000297025">
    <property type="component" value="Chromosome"/>
</dbReference>
<evidence type="ECO:0000259" key="2">
    <source>
        <dbReference type="Pfam" id="PF01145"/>
    </source>
</evidence>
<keyword evidence="1" id="KW-1133">Transmembrane helix</keyword>
<dbReference type="InterPro" id="IPR001107">
    <property type="entry name" value="Band_7"/>
</dbReference>
<feature type="domain" description="Band 7" evidence="2">
    <location>
        <begin position="65"/>
        <end position="260"/>
    </location>
</feature>
<sequence length="323" mass="34526">MSAVAPQRRNPRKGTLLFTTVLALVLLLAAVAMFAAGKSKGSGRKLAVLPLVAAVVLLGLACTTIIQAKNVGVLTTFGKPTRSLSSGLHVKAPWQKVTELDGTKITNKYTGDERIEVRIGDGTTAAVETAIRWSIVAEKADEIYADYRSDDVNENVREALVETVFKNAINAVFGQYNPTAELVTVDPNSDKRLNFVPDYVGLAAEVTESMKKRVADSGGYVKIEFVTISGISLSPETQKKINEFQAEVARTQVALQAERTNRAQAAANKALSNSVSDNPNVLVSRCLDTLQMMVENSQPVPAGFSCWPGSGSNLVLGSGNAKN</sequence>
<name>A0A4P7UAS1_9ACTN</name>
<dbReference type="PANTHER" id="PTHR42911">
    <property type="entry name" value="MODULATOR OF FTSH PROTEASE HFLC"/>
    <property type="match status" value="1"/>
</dbReference>
<gene>
    <name evidence="3" type="ORF">E2C04_02505</name>
</gene>
<accession>A0A4P7UAS1</accession>
<dbReference type="EMBL" id="CP038462">
    <property type="protein sequence ID" value="QCC76358.1"/>
    <property type="molecule type" value="Genomic_DNA"/>
</dbReference>
<evidence type="ECO:0000313" key="3">
    <source>
        <dbReference type="EMBL" id="QCC76358.1"/>
    </source>
</evidence>
<dbReference type="PANTHER" id="PTHR42911:SF2">
    <property type="entry name" value="PROHIBITIN FAMILY PROTEIN"/>
    <property type="match status" value="1"/>
</dbReference>
<dbReference type="KEGG" id="ndp:E2C04_02505"/>
<feature type="transmembrane region" description="Helical" evidence="1">
    <location>
        <begin position="48"/>
        <end position="66"/>
    </location>
</feature>
<reference evidence="3 4" key="1">
    <citation type="journal article" date="2008" name="Int. J. Syst. Evol. Microbiol.">
        <title>Nocardioides daphniae sp. nov., isolated from Daphnia cucullata (Crustacea: Cladocera).</title>
        <authorList>
            <person name="Toth E.M."/>
            <person name="Keki Z."/>
            <person name="Homonnay Z.G."/>
            <person name="Borsodi A.K."/>
            <person name="Marialigeti K."/>
            <person name="Schumann P."/>
        </authorList>
    </citation>
    <scope>NUCLEOTIDE SEQUENCE [LARGE SCALE GENOMIC DNA]</scope>
    <source>
        <strain evidence="3 4">JCM 16608</strain>
    </source>
</reference>
<organism evidence="3 4">
    <name type="scientific">Nocardioides daphniae</name>
    <dbReference type="NCBI Taxonomy" id="402297"/>
    <lineage>
        <taxon>Bacteria</taxon>
        <taxon>Bacillati</taxon>
        <taxon>Actinomycetota</taxon>
        <taxon>Actinomycetes</taxon>
        <taxon>Propionibacteriales</taxon>
        <taxon>Nocardioidaceae</taxon>
        <taxon>Nocardioides</taxon>
    </lineage>
</organism>
<proteinExistence type="predicted"/>
<keyword evidence="1" id="KW-0472">Membrane</keyword>
<feature type="transmembrane region" description="Helical" evidence="1">
    <location>
        <begin position="16"/>
        <end position="36"/>
    </location>
</feature>